<comment type="caution">
    <text evidence="5">Lacks conserved residue(s) required for the propagation of feature annotation.</text>
</comment>
<dbReference type="GO" id="GO:0000278">
    <property type="term" value="P:mitotic cell cycle"/>
    <property type="evidence" value="ECO:0007669"/>
    <property type="project" value="TreeGrafter"/>
</dbReference>
<dbReference type="SUPFAM" id="SSF52540">
    <property type="entry name" value="P-loop containing nucleoside triphosphate hydrolases"/>
    <property type="match status" value="1"/>
</dbReference>
<comment type="similarity">
    <text evidence="5">Belongs to the TRAFAC class myosin-kinesin ATPase superfamily. Kinesin family.</text>
</comment>
<keyword evidence="3" id="KW-0067">ATP-binding</keyword>
<dbReference type="Proteomes" id="UP000291343">
    <property type="component" value="Unassembled WGS sequence"/>
</dbReference>
<gene>
    <name evidence="8" type="ORF">LSTR_LSTR003723</name>
</gene>
<dbReference type="InterPro" id="IPR027640">
    <property type="entry name" value="Kinesin-like_fam"/>
</dbReference>
<evidence type="ECO:0000313" key="9">
    <source>
        <dbReference type="Proteomes" id="UP000291343"/>
    </source>
</evidence>
<keyword evidence="4" id="KW-0206">Cytoskeleton</keyword>
<keyword evidence="2" id="KW-0547">Nucleotide-binding</keyword>
<keyword evidence="4" id="KW-0963">Cytoplasm</keyword>
<dbReference type="PANTHER" id="PTHR47968:SF50">
    <property type="entry name" value="KINESIN-LIKE PROTEIN"/>
    <property type="match status" value="1"/>
</dbReference>
<dbReference type="InterPro" id="IPR001752">
    <property type="entry name" value="Kinesin_motor_dom"/>
</dbReference>
<dbReference type="PANTHER" id="PTHR47968">
    <property type="entry name" value="CENTROMERE PROTEIN E"/>
    <property type="match status" value="1"/>
</dbReference>
<evidence type="ECO:0000256" key="5">
    <source>
        <dbReference type="PROSITE-ProRule" id="PRU00283"/>
    </source>
</evidence>
<feature type="domain" description="Kinesin motor" evidence="7">
    <location>
        <begin position="1"/>
        <end position="180"/>
    </location>
</feature>
<evidence type="ECO:0000256" key="4">
    <source>
        <dbReference type="ARBA" id="ARBA00023212"/>
    </source>
</evidence>
<dbReference type="InParanoid" id="A0A482X0X5"/>
<dbReference type="GO" id="GO:0008017">
    <property type="term" value="F:microtubule binding"/>
    <property type="evidence" value="ECO:0007669"/>
    <property type="project" value="InterPro"/>
</dbReference>
<evidence type="ECO:0000256" key="3">
    <source>
        <dbReference type="ARBA" id="ARBA00022840"/>
    </source>
</evidence>
<dbReference type="GO" id="GO:0005524">
    <property type="term" value="F:ATP binding"/>
    <property type="evidence" value="ECO:0007669"/>
    <property type="project" value="UniProtKB-KW"/>
</dbReference>
<dbReference type="STRING" id="195883.A0A482X0X5"/>
<dbReference type="OrthoDB" id="3176171at2759"/>
<evidence type="ECO:0000256" key="6">
    <source>
        <dbReference type="SAM" id="MobiDB-lite"/>
    </source>
</evidence>
<comment type="caution">
    <text evidence="8">The sequence shown here is derived from an EMBL/GenBank/DDBJ whole genome shotgun (WGS) entry which is preliminary data.</text>
</comment>
<feature type="region of interest" description="Disordered" evidence="6">
    <location>
        <begin position="1"/>
        <end position="24"/>
    </location>
</feature>
<dbReference type="GO" id="GO:0003777">
    <property type="term" value="F:microtubule motor activity"/>
    <property type="evidence" value="ECO:0007669"/>
    <property type="project" value="InterPro"/>
</dbReference>
<protein>
    <recommendedName>
        <fullName evidence="7">Kinesin motor domain-containing protein</fullName>
    </recommendedName>
</protein>
<dbReference type="PROSITE" id="PS50067">
    <property type="entry name" value="KINESIN_MOTOR_2"/>
    <property type="match status" value="1"/>
</dbReference>
<proteinExistence type="inferred from homology"/>
<reference evidence="8 9" key="1">
    <citation type="journal article" date="2017" name="Gigascience">
        <title>Genome sequence of the small brown planthopper, Laodelphax striatellus.</title>
        <authorList>
            <person name="Zhu J."/>
            <person name="Jiang F."/>
            <person name="Wang X."/>
            <person name="Yang P."/>
            <person name="Bao Y."/>
            <person name="Zhao W."/>
            <person name="Wang W."/>
            <person name="Lu H."/>
            <person name="Wang Q."/>
            <person name="Cui N."/>
            <person name="Li J."/>
            <person name="Chen X."/>
            <person name="Luo L."/>
            <person name="Yu J."/>
            <person name="Kang L."/>
            <person name="Cui F."/>
        </authorList>
    </citation>
    <scope>NUCLEOTIDE SEQUENCE [LARGE SCALE GENOMIC DNA]</scope>
    <source>
        <strain evidence="8">Lst14</strain>
    </source>
</reference>
<evidence type="ECO:0000259" key="7">
    <source>
        <dbReference type="PROSITE" id="PS50067"/>
    </source>
</evidence>
<evidence type="ECO:0000313" key="8">
    <source>
        <dbReference type="EMBL" id="RZF38980.1"/>
    </source>
</evidence>
<dbReference type="GO" id="GO:0007018">
    <property type="term" value="P:microtubule-based movement"/>
    <property type="evidence" value="ECO:0007669"/>
    <property type="project" value="InterPro"/>
</dbReference>
<dbReference type="EMBL" id="QKKF02020956">
    <property type="protein sequence ID" value="RZF38980.1"/>
    <property type="molecule type" value="Genomic_DNA"/>
</dbReference>
<accession>A0A482X0X5</accession>
<organism evidence="8 9">
    <name type="scientific">Laodelphax striatellus</name>
    <name type="common">Small brown planthopper</name>
    <name type="synonym">Delphax striatella</name>
    <dbReference type="NCBI Taxonomy" id="195883"/>
    <lineage>
        <taxon>Eukaryota</taxon>
        <taxon>Metazoa</taxon>
        <taxon>Ecdysozoa</taxon>
        <taxon>Arthropoda</taxon>
        <taxon>Hexapoda</taxon>
        <taxon>Insecta</taxon>
        <taxon>Pterygota</taxon>
        <taxon>Neoptera</taxon>
        <taxon>Paraneoptera</taxon>
        <taxon>Hemiptera</taxon>
        <taxon>Auchenorrhyncha</taxon>
        <taxon>Fulgoroidea</taxon>
        <taxon>Delphacidae</taxon>
        <taxon>Criomorphinae</taxon>
        <taxon>Laodelphax</taxon>
    </lineage>
</organism>
<dbReference type="SMR" id="A0A482X0X5"/>
<keyword evidence="9" id="KW-1185">Reference proteome</keyword>
<dbReference type="Pfam" id="PF00225">
    <property type="entry name" value="Kinesin"/>
    <property type="match status" value="1"/>
</dbReference>
<dbReference type="GO" id="GO:0005874">
    <property type="term" value="C:microtubule"/>
    <property type="evidence" value="ECO:0007669"/>
    <property type="project" value="TreeGrafter"/>
</dbReference>
<dbReference type="Gene3D" id="3.40.850.10">
    <property type="entry name" value="Kinesin motor domain"/>
    <property type="match status" value="1"/>
</dbReference>
<dbReference type="InterPro" id="IPR036961">
    <property type="entry name" value="Kinesin_motor_dom_sf"/>
</dbReference>
<comment type="subcellular location">
    <subcellularLocation>
        <location evidence="1">Cytoplasm</location>
        <location evidence="1">Cytoskeleton</location>
    </subcellularLocation>
</comment>
<sequence>MSKSSECKSKQDKKSESMSTDKSKTALLRHRESILLPVRVSCIEIFNEEYRDLLSRDPPSARLEVVEKRDVVSYIKNVTTLVADGPDDIDEIITLSNKYRVFGVTASKSRSISHAVYTITTGTMNLDIKSRKRSAVFTHFHFIDMAGGEKQIHFETKGRFPVEGGKINLPLSTLTNTFSAADNNYFTRIQFKKSTVMKILGGSIGCRTEKLCSSIMEEIPSSNNDTTSRKKKKVYNKTHRSKKRYKLDKKEALICRYKKEIEYLEKELKAYDDKELIDPHEEYSRLQAELAAISKKVYQLQIMLCEASSEQKDVFAKNQLEMKRYLNNLHQLKEKYCYQETLIKAYIGEKYKVSCA</sequence>
<dbReference type="InterPro" id="IPR027417">
    <property type="entry name" value="P-loop_NTPase"/>
</dbReference>
<evidence type="ECO:0000256" key="1">
    <source>
        <dbReference type="ARBA" id="ARBA00004245"/>
    </source>
</evidence>
<name>A0A482X0X5_LAOST</name>
<dbReference type="AlphaFoldDB" id="A0A482X0X5"/>
<evidence type="ECO:0000256" key="2">
    <source>
        <dbReference type="ARBA" id="ARBA00022741"/>
    </source>
</evidence>